<gene>
    <name evidence="8" type="ORF">MCOR_25973</name>
</gene>
<dbReference type="PANTHER" id="PTHR21389:SF0">
    <property type="entry name" value="ETOPOSIDE-INDUCED PROTEIN 2.4 HOMOLOG"/>
    <property type="match status" value="1"/>
</dbReference>
<dbReference type="Proteomes" id="UP000507470">
    <property type="component" value="Unassembled WGS sequence"/>
</dbReference>
<keyword evidence="5 7" id="KW-0472">Membrane</keyword>
<dbReference type="EMBL" id="CACVKT020004646">
    <property type="protein sequence ID" value="CAC5390923.1"/>
    <property type="molecule type" value="Genomic_DNA"/>
</dbReference>
<feature type="transmembrane region" description="Helical" evidence="7">
    <location>
        <begin position="195"/>
        <end position="216"/>
    </location>
</feature>
<sequence>MTDLLKDILYGIIHGFRDSILGTVKIFKLDNQNEEEESDRSSEPMTTLARRRAEKRKDKSSSQKQQKNPRVLQRLFLCCGWNGGIFLASILLFNYVLIPVLQWFTELIFSSSGTEVSVWSYMVPVLSWTFSALWILPLFVLSKIVNCFWFQDIADAAYVKSRGKPQLLYISTLIADMSFSLLIQALFLIQSTAASFLPIPMVGTVVGLVHMSLFIFRVQLPVFYLFLWLGQLLSTAASFLPIPMVGTVVGIVHMCLLHSLYSFEYKWFNMGWEVHKRLQYIENRWPYFCGFGLPLALVTSFHPSVVISGCLFSILFPLFIVSANEAEEPQQNFDFPLKLFSLVVSISNSLYSSLFRKPGTTSKPKESTSQQSSDSRSSPRRHIRLPESHR</sequence>
<evidence type="ECO:0000256" key="3">
    <source>
        <dbReference type="ARBA" id="ARBA00022692"/>
    </source>
</evidence>
<feature type="compositionally biased region" description="Low complexity" evidence="6">
    <location>
        <begin position="367"/>
        <end position="376"/>
    </location>
</feature>
<feature type="transmembrane region" description="Helical" evidence="7">
    <location>
        <begin position="75"/>
        <end position="98"/>
    </location>
</feature>
<evidence type="ECO:0000256" key="6">
    <source>
        <dbReference type="SAM" id="MobiDB-lite"/>
    </source>
</evidence>
<feature type="transmembrane region" description="Helical" evidence="7">
    <location>
        <begin position="118"/>
        <end position="141"/>
    </location>
</feature>
<accession>A0A6J8C3W3</accession>
<evidence type="ECO:0000313" key="9">
    <source>
        <dbReference type="Proteomes" id="UP000507470"/>
    </source>
</evidence>
<protein>
    <submittedName>
        <fullName evidence="8">EI24</fullName>
    </submittedName>
</protein>
<dbReference type="OrthoDB" id="266518at2759"/>
<evidence type="ECO:0000256" key="5">
    <source>
        <dbReference type="ARBA" id="ARBA00023136"/>
    </source>
</evidence>
<feature type="transmembrane region" description="Helical" evidence="7">
    <location>
        <begin position="167"/>
        <end position="189"/>
    </location>
</feature>
<dbReference type="AlphaFoldDB" id="A0A6J8C3W3"/>
<dbReference type="GO" id="GO:0016020">
    <property type="term" value="C:membrane"/>
    <property type="evidence" value="ECO:0007669"/>
    <property type="project" value="UniProtKB-SubCell"/>
</dbReference>
<evidence type="ECO:0000256" key="7">
    <source>
        <dbReference type="SAM" id="Phobius"/>
    </source>
</evidence>
<dbReference type="GO" id="GO:0005783">
    <property type="term" value="C:endoplasmic reticulum"/>
    <property type="evidence" value="ECO:0007669"/>
    <property type="project" value="TreeGrafter"/>
</dbReference>
<feature type="region of interest" description="Disordered" evidence="6">
    <location>
        <begin position="35"/>
        <end position="66"/>
    </location>
</feature>
<evidence type="ECO:0000313" key="8">
    <source>
        <dbReference type="EMBL" id="CAC5390923.1"/>
    </source>
</evidence>
<reference evidence="8 9" key="1">
    <citation type="submission" date="2020-06" db="EMBL/GenBank/DDBJ databases">
        <authorList>
            <person name="Li R."/>
            <person name="Bekaert M."/>
        </authorList>
    </citation>
    <scope>NUCLEOTIDE SEQUENCE [LARGE SCALE GENOMIC DNA]</scope>
    <source>
        <strain evidence="9">wild</strain>
    </source>
</reference>
<keyword evidence="9" id="KW-1185">Reference proteome</keyword>
<feature type="transmembrane region" description="Helical" evidence="7">
    <location>
        <begin position="223"/>
        <end position="242"/>
    </location>
</feature>
<feature type="transmembrane region" description="Helical" evidence="7">
    <location>
        <begin position="288"/>
        <end position="315"/>
    </location>
</feature>
<comment type="similarity">
    <text evidence="2">Belongs to the EI24 family.</text>
</comment>
<evidence type="ECO:0000256" key="4">
    <source>
        <dbReference type="ARBA" id="ARBA00022989"/>
    </source>
</evidence>
<comment type="subcellular location">
    <subcellularLocation>
        <location evidence="1">Membrane</location>
        <topology evidence="1">Multi-pass membrane protein</topology>
    </subcellularLocation>
</comment>
<evidence type="ECO:0000256" key="2">
    <source>
        <dbReference type="ARBA" id="ARBA00010970"/>
    </source>
</evidence>
<evidence type="ECO:0000256" key="1">
    <source>
        <dbReference type="ARBA" id="ARBA00004141"/>
    </source>
</evidence>
<keyword evidence="4 7" id="KW-1133">Transmembrane helix</keyword>
<dbReference type="InterPro" id="IPR059112">
    <property type="entry name" value="CysZ/EI24"/>
</dbReference>
<dbReference type="Pfam" id="PF07264">
    <property type="entry name" value="EI24"/>
    <property type="match status" value="1"/>
</dbReference>
<dbReference type="GO" id="GO:0016236">
    <property type="term" value="P:macroautophagy"/>
    <property type="evidence" value="ECO:0007669"/>
    <property type="project" value="TreeGrafter"/>
</dbReference>
<proteinExistence type="inferred from homology"/>
<name>A0A6J8C3W3_MYTCO</name>
<dbReference type="PANTHER" id="PTHR21389">
    <property type="entry name" value="P53 INDUCED PROTEIN"/>
    <property type="match status" value="1"/>
</dbReference>
<feature type="region of interest" description="Disordered" evidence="6">
    <location>
        <begin position="357"/>
        <end position="390"/>
    </location>
</feature>
<keyword evidence="3 7" id="KW-0812">Transmembrane</keyword>
<organism evidence="8 9">
    <name type="scientific">Mytilus coruscus</name>
    <name type="common">Sea mussel</name>
    <dbReference type="NCBI Taxonomy" id="42192"/>
    <lineage>
        <taxon>Eukaryota</taxon>
        <taxon>Metazoa</taxon>
        <taxon>Spiralia</taxon>
        <taxon>Lophotrochozoa</taxon>
        <taxon>Mollusca</taxon>
        <taxon>Bivalvia</taxon>
        <taxon>Autobranchia</taxon>
        <taxon>Pteriomorphia</taxon>
        <taxon>Mytilida</taxon>
        <taxon>Mytiloidea</taxon>
        <taxon>Mytilidae</taxon>
        <taxon>Mytilinae</taxon>
        <taxon>Mytilus</taxon>
    </lineage>
</organism>